<keyword evidence="5" id="KW-0238">DNA-binding</keyword>
<keyword evidence="9" id="KW-1185">Reference proteome</keyword>
<dbReference type="OrthoDB" id="9802328at2"/>
<dbReference type="CDD" id="cd00609">
    <property type="entry name" value="AAT_like"/>
    <property type="match status" value="1"/>
</dbReference>
<protein>
    <submittedName>
        <fullName evidence="8">Aminotransferase</fullName>
    </submittedName>
</protein>
<keyword evidence="3" id="KW-0663">Pyridoxal phosphate</keyword>
<comment type="similarity">
    <text evidence="1">In the C-terminal section; belongs to the class-I pyridoxal-phosphate-dependent aminotransferase family.</text>
</comment>
<sequence length="467" mass="52791">MINWSKNLPSTKPKYLAIVQLIKTLIQTDQLLPGEKLPAERSLAYQLKVDRSTVTRALNELAIQDLVYKKIGSGTFISQTPQIKSLSININWQSLLDPVSTTTSRIQDRLSQARILNHEKTIDAATDELPVELIPKLETFQLNWQTHLINNKYSSSTYKSLIDTLSHQQQLSHKISLNQQNIVVSGGAAQSLLLVLSSLLLPGDSVAFASPSYFNSTAVFDTLDIHTYSVPLINSNFNLAKLEETILKHRIKLLILNPTFENPTGETLSLKQRQQILNMCQKYQIPIIEDDVFGWLSSSDSDVPTLKSLSPLNVIYISSMSKLLGKGTRIGWIIAPQVISKRLLQVQKQLDMIPSMLAQEMVDMALNTPSFPTQLNQLISKLKQRRLAVADIFKKYQPTWRFSIPEGGFYLWITQDDPDIFTKLLKKNILVKPGSIFGASRKSFRFNVACMDKKGLNLLEEYLKYLD</sequence>
<name>A0A2N7AUY3_9LACO</name>
<dbReference type="Pfam" id="PF00392">
    <property type="entry name" value="GntR"/>
    <property type="match status" value="1"/>
</dbReference>
<reference evidence="8 9" key="1">
    <citation type="submission" date="2017-05" db="EMBL/GenBank/DDBJ databases">
        <title>Lactobacillus nurukis nov., sp. nov., isolated from nuruk.</title>
        <authorList>
            <person name="Kim S.-J."/>
        </authorList>
    </citation>
    <scope>NUCLEOTIDE SEQUENCE [LARGE SCALE GENOMIC DNA]</scope>
    <source>
        <strain evidence="8 9">SYF10-1a</strain>
    </source>
</reference>
<evidence type="ECO:0000256" key="5">
    <source>
        <dbReference type="ARBA" id="ARBA00023125"/>
    </source>
</evidence>
<dbReference type="AlphaFoldDB" id="A0A2N7AUY3"/>
<evidence type="ECO:0000256" key="4">
    <source>
        <dbReference type="ARBA" id="ARBA00023015"/>
    </source>
</evidence>
<evidence type="ECO:0000256" key="2">
    <source>
        <dbReference type="ARBA" id="ARBA00022576"/>
    </source>
</evidence>
<dbReference type="CDD" id="cd07377">
    <property type="entry name" value="WHTH_GntR"/>
    <property type="match status" value="1"/>
</dbReference>
<dbReference type="InterPro" id="IPR015422">
    <property type="entry name" value="PyrdxlP-dep_Trfase_small"/>
</dbReference>
<dbReference type="InterPro" id="IPR015424">
    <property type="entry name" value="PyrdxlP-dep_Trfase"/>
</dbReference>
<evidence type="ECO:0000313" key="9">
    <source>
        <dbReference type="Proteomes" id="UP000235649"/>
    </source>
</evidence>
<dbReference type="InterPro" id="IPR036390">
    <property type="entry name" value="WH_DNA-bd_sf"/>
</dbReference>
<dbReference type="SUPFAM" id="SSF46785">
    <property type="entry name" value="Winged helix' DNA-binding domain"/>
    <property type="match status" value="1"/>
</dbReference>
<dbReference type="Gene3D" id="1.10.10.10">
    <property type="entry name" value="Winged helix-like DNA-binding domain superfamily/Winged helix DNA-binding domain"/>
    <property type="match status" value="1"/>
</dbReference>
<dbReference type="GO" id="GO:0008483">
    <property type="term" value="F:transaminase activity"/>
    <property type="evidence" value="ECO:0007669"/>
    <property type="project" value="UniProtKB-KW"/>
</dbReference>
<comment type="caution">
    <text evidence="8">The sequence shown here is derived from an EMBL/GenBank/DDBJ whole genome shotgun (WGS) entry which is preliminary data.</text>
</comment>
<keyword evidence="6" id="KW-0804">Transcription</keyword>
<dbReference type="GO" id="GO:0003677">
    <property type="term" value="F:DNA binding"/>
    <property type="evidence" value="ECO:0007669"/>
    <property type="project" value="UniProtKB-KW"/>
</dbReference>
<evidence type="ECO:0000256" key="6">
    <source>
        <dbReference type="ARBA" id="ARBA00023163"/>
    </source>
</evidence>
<dbReference type="InterPro" id="IPR015421">
    <property type="entry name" value="PyrdxlP-dep_Trfase_major"/>
</dbReference>
<organism evidence="8 9">
    <name type="scientific">Companilactobacillus nuruki</name>
    <dbReference type="NCBI Taxonomy" id="1993540"/>
    <lineage>
        <taxon>Bacteria</taxon>
        <taxon>Bacillati</taxon>
        <taxon>Bacillota</taxon>
        <taxon>Bacilli</taxon>
        <taxon>Lactobacillales</taxon>
        <taxon>Lactobacillaceae</taxon>
        <taxon>Companilactobacillus</taxon>
    </lineage>
</organism>
<dbReference type="Pfam" id="PF00155">
    <property type="entry name" value="Aminotran_1_2"/>
    <property type="match status" value="1"/>
</dbReference>
<dbReference type="RefSeq" id="WP_102195829.1">
    <property type="nucleotide sequence ID" value="NZ_NIPR01000011.1"/>
</dbReference>
<dbReference type="GO" id="GO:0030170">
    <property type="term" value="F:pyridoxal phosphate binding"/>
    <property type="evidence" value="ECO:0007669"/>
    <property type="project" value="InterPro"/>
</dbReference>
<dbReference type="PANTHER" id="PTHR46577">
    <property type="entry name" value="HTH-TYPE TRANSCRIPTIONAL REGULATORY PROTEIN GABR"/>
    <property type="match status" value="1"/>
</dbReference>
<dbReference type="SUPFAM" id="SSF53383">
    <property type="entry name" value="PLP-dependent transferases"/>
    <property type="match status" value="1"/>
</dbReference>
<dbReference type="PRINTS" id="PR00035">
    <property type="entry name" value="HTHGNTR"/>
</dbReference>
<accession>A0A2N7AUY3</accession>
<evidence type="ECO:0000259" key="7">
    <source>
        <dbReference type="PROSITE" id="PS50949"/>
    </source>
</evidence>
<dbReference type="EMBL" id="NIPR01000011">
    <property type="protein sequence ID" value="PMD71453.1"/>
    <property type="molecule type" value="Genomic_DNA"/>
</dbReference>
<keyword evidence="4" id="KW-0805">Transcription regulation</keyword>
<dbReference type="Gene3D" id="3.90.1150.10">
    <property type="entry name" value="Aspartate Aminotransferase, domain 1"/>
    <property type="match status" value="1"/>
</dbReference>
<evidence type="ECO:0000256" key="1">
    <source>
        <dbReference type="ARBA" id="ARBA00005384"/>
    </source>
</evidence>
<dbReference type="SMART" id="SM00345">
    <property type="entry name" value="HTH_GNTR"/>
    <property type="match status" value="1"/>
</dbReference>
<dbReference type="PANTHER" id="PTHR46577:SF2">
    <property type="entry name" value="TRANSCRIPTIONAL REGULATORY PROTEIN"/>
    <property type="match status" value="1"/>
</dbReference>
<keyword evidence="8" id="KW-0808">Transferase</keyword>
<dbReference type="InterPro" id="IPR051446">
    <property type="entry name" value="HTH_trans_reg/aminotransferase"/>
</dbReference>
<dbReference type="InterPro" id="IPR036388">
    <property type="entry name" value="WH-like_DNA-bd_sf"/>
</dbReference>
<gene>
    <name evidence="8" type="ORF">CBP76_04895</name>
</gene>
<evidence type="ECO:0000313" key="8">
    <source>
        <dbReference type="EMBL" id="PMD71453.1"/>
    </source>
</evidence>
<dbReference type="InterPro" id="IPR004839">
    <property type="entry name" value="Aminotransferase_I/II_large"/>
</dbReference>
<feature type="domain" description="HTH gntR-type" evidence="7">
    <location>
        <begin position="12"/>
        <end position="80"/>
    </location>
</feature>
<dbReference type="GO" id="GO:0003700">
    <property type="term" value="F:DNA-binding transcription factor activity"/>
    <property type="evidence" value="ECO:0007669"/>
    <property type="project" value="InterPro"/>
</dbReference>
<dbReference type="Gene3D" id="3.40.640.10">
    <property type="entry name" value="Type I PLP-dependent aspartate aminotransferase-like (Major domain)"/>
    <property type="match status" value="1"/>
</dbReference>
<proteinExistence type="inferred from homology"/>
<evidence type="ECO:0000256" key="3">
    <source>
        <dbReference type="ARBA" id="ARBA00022898"/>
    </source>
</evidence>
<dbReference type="Proteomes" id="UP000235649">
    <property type="component" value="Unassembled WGS sequence"/>
</dbReference>
<keyword evidence="2 8" id="KW-0032">Aminotransferase</keyword>
<dbReference type="InterPro" id="IPR000524">
    <property type="entry name" value="Tscrpt_reg_HTH_GntR"/>
</dbReference>
<dbReference type="PROSITE" id="PS50949">
    <property type="entry name" value="HTH_GNTR"/>
    <property type="match status" value="1"/>
</dbReference>